<keyword evidence="2" id="KW-1185">Reference proteome</keyword>
<name>A0A1X2GYZ4_SYNRA</name>
<gene>
    <name evidence="1" type="ORF">BCR43DRAFT_123545</name>
</gene>
<organism evidence="1 2">
    <name type="scientific">Syncephalastrum racemosum</name>
    <name type="common">Filamentous fungus</name>
    <dbReference type="NCBI Taxonomy" id="13706"/>
    <lineage>
        <taxon>Eukaryota</taxon>
        <taxon>Fungi</taxon>
        <taxon>Fungi incertae sedis</taxon>
        <taxon>Mucoromycota</taxon>
        <taxon>Mucoromycotina</taxon>
        <taxon>Mucoromycetes</taxon>
        <taxon>Mucorales</taxon>
        <taxon>Syncephalastraceae</taxon>
        <taxon>Syncephalastrum</taxon>
    </lineage>
</organism>
<evidence type="ECO:0000313" key="1">
    <source>
        <dbReference type="EMBL" id="ORY89213.1"/>
    </source>
</evidence>
<comment type="caution">
    <text evidence="1">The sequence shown here is derived from an EMBL/GenBank/DDBJ whole genome shotgun (WGS) entry which is preliminary data.</text>
</comment>
<dbReference type="InParanoid" id="A0A1X2GYZ4"/>
<reference evidence="1 2" key="1">
    <citation type="submission" date="2016-07" db="EMBL/GenBank/DDBJ databases">
        <title>Pervasive Adenine N6-methylation of Active Genes in Fungi.</title>
        <authorList>
            <consortium name="DOE Joint Genome Institute"/>
            <person name="Mondo S.J."/>
            <person name="Dannebaum R.O."/>
            <person name="Kuo R.C."/>
            <person name="Labutti K."/>
            <person name="Haridas S."/>
            <person name="Kuo A."/>
            <person name="Salamov A."/>
            <person name="Ahrendt S.R."/>
            <person name="Lipzen A."/>
            <person name="Sullivan W."/>
            <person name="Andreopoulos W.B."/>
            <person name="Clum A."/>
            <person name="Lindquist E."/>
            <person name="Daum C."/>
            <person name="Ramamoorthy G.K."/>
            <person name="Gryganskyi A."/>
            <person name="Culley D."/>
            <person name="Magnuson J.K."/>
            <person name="James T.Y."/>
            <person name="O'Malley M.A."/>
            <person name="Stajich J.E."/>
            <person name="Spatafora J.W."/>
            <person name="Visel A."/>
            <person name="Grigoriev I.V."/>
        </authorList>
    </citation>
    <scope>NUCLEOTIDE SEQUENCE [LARGE SCALE GENOMIC DNA]</scope>
    <source>
        <strain evidence="1 2">NRRL 2496</strain>
    </source>
</reference>
<dbReference type="EMBL" id="MCGN01000017">
    <property type="protein sequence ID" value="ORY89213.1"/>
    <property type="molecule type" value="Genomic_DNA"/>
</dbReference>
<dbReference type="OrthoDB" id="10599846at2759"/>
<accession>A0A1X2GYZ4</accession>
<dbReference type="Proteomes" id="UP000242180">
    <property type="component" value="Unassembled WGS sequence"/>
</dbReference>
<protein>
    <submittedName>
        <fullName evidence="1">Uncharacterized protein</fullName>
    </submittedName>
</protein>
<proteinExistence type="predicted"/>
<dbReference type="STRING" id="13706.A0A1X2GYZ4"/>
<sequence>MDFAAKLKLQYNHNDEQFVTLSPALWSALAFSEKQDITASIKVPCLTSRAPLSKGKNNANQGAKLPTCLVRARKATDLGFSKEERVIYASSSLIESVYGPDALARLDEDEGLEEEDSGYPCFVKAVELIELDEVIIGALSSAAFEYAQENEASLVDIFGPSGIVVRSGGKYTLEKEGQRLSYRVLMTGPVQQGCIVSGERTKVLAMDMSDSASNTPVSLPNGTEHTMNGDISAFSILSEQEQPELVEPQEFHATVLRQAWPESRLFPTPQKTDDDESRVFIGVSDLAKCGVFSGDWVLASGPDNQKTRLCRVFGVDTVLDSDERDHE</sequence>
<evidence type="ECO:0000313" key="2">
    <source>
        <dbReference type="Proteomes" id="UP000242180"/>
    </source>
</evidence>
<dbReference type="AlphaFoldDB" id="A0A1X2GYZ4"/>